<dbReference type="SUPFAM" id="SSF55781">
    <property type="entry name" value="GAF domain-like"/>
    <property type="match status" value="1"/>
</dbReference>
<name>A0A917UQR1_9DEIO</name>
<dbReference type="PROSITE" id="PS50112">
    <property type="entry name" value="PAS"/>
    <property type="match status" value="3"/>
</dbReference>
<dbReference type="SUPFAM" id="SSF141868">
    <property type="entry name" value="EAL domain-like"/>
    <property type="match status" value="1"/>
</dbReference>
<dbReference type="PANTHER" id="PTHR44757:SF2">
    <property type="entry name" value="BIOFILM ARCHITECTURE MAINTENANCE PROTEIN MBAA"/>
    <property type="match status" value="1"/>
</dbReference>
<evidence type="ECO:0000259" key="2">
    <source>
        <dbReference type="PROSITE" id="PS50883"/>
    </source>
</evidence>
<dbReference type="Gene3D" id="3.30.70.270">
    <property type="match status" value="1"/>
</dbReference>
<evidence type="ECO:0000313" key="5">
    <source>
        <dbReference type="Proteomes" id="UP000635726"/>
    </source>
</evidence>
<dbReference type="CDD" id="cd01949">
    <property type="entry name" value="GGDEF"/>
    <property type="match status" value="1"/>
</dbReference>
<evidence type="ECO:0000259" key="3">
    <source>
        <dbReference type="PROSITE" id="PS50887"/>
    </source>
</evidence>
<dbReference type="NCBIfam" id="TIGR00229">
    <property type="entry name" value="sensory_box"/>
    <property type="match status" value="1"/>
</dbReference>
<dbReference type="InterPro" id="IPR035919">
    <property type="entry name" value="EAL_sf"/>
</dbReference>
<dbReference type="SMART" id="SM00091">
    <property type="entry name" value="PAS"/>
    <property type="match status" value="3"/>
</dbReference>
<dbReference type="PANTHER" id="PTHR44757">
    <property type="entry name" value="DIGUANYLATE CYCLASE DGCP"/>
    <property type="match status" value="1"/>
</dbReference>
<dbReference type="SMART" id="SM00052">
    <property type="entry name" value="EAL"/>
    <property type="match status" value="1"/>
</dbReference>
<feature type="domain" description="PAS" evidence="1">
    <location>
        <begin position="108"/>
        <end position="159"/>
    </location>
</feature>
<dbReference type="SUPFAM" id="SSF55073">
    <property type="entry name" value="Nucleotide cyclase"/>
    <property type="match status" value="1"/>
</dbReference>
<dbReference type="Pfam" id="PF00563">
    <property type="entry name" value="EAL"/>
    <property type="match status" value="1"/>
</dbReference>
<sequence>MIAADLALLDALSDAVLSTDTAGTLTGFNRAAATLYGLTGAHVGQPLWSLVTHLHTTPGGVPEETHLRRDGRVLTVRRTAVPVLQDGIVAGHRHVVQDFTRARAETDTMQMLRGVAGHASDSIILIDVLGPTPESMIVRYVNAAFTERTGIPAGEIVGRPLQLSPDLTGNSELWQACQSALRERQSVTLDFPRPAGPKGDARVLEIRLMPFADMPDRWIGLIRDVTAQRRMDERLKMMEQSVNHAQDGILLCDLDLRTREASCIYVNPSFTRLTGFGSPEVVGRHPIFLIEATMTPAELRDVAERVMAGTITAQRMQLRRRDGQLMWTDLTFSVVSRSGSRTTWMVMLRDANAEVWAETVALDTRAVLEMAVQGRAFSDVLDAVCRMVTTQVQGASAVVAARVGEEVMVLASDVRSRDLLNQLRTLEPFRTGAEGGSIGLAMQRNAPVIVTEIHDYPGPVRYCDAFQALGVQGIWTVPTHGPHEQPTGAIAVYVPEGRAPGAEERRLIGDAAHLTSLILERDRAQRELQHLALFDPLTGLPNRSQFQALLTQEVQRAQRDGHRFAVGLLDLDRFKGINDTLGHDAGDDLLQQVASRLRSMFREEDVVARMGGDEFTLLLSFHGERDQVRAGAVRQLQRIFESPFLLGGREVFVRGSLGLALYPEDALTGVDLLRQADVAMYQAKRSGQTVTLFDERGGDSVTELHLEADLYRALDRGELRVTYQPTFNAASRLVGAEALLSWLHPVQGVVPPAVFIPMAEHSGLIVQIGRWVLREATRQLALWQRQYPHLTVSVNLSARQFRNNDLVQDVQAIVEESGIRPGTLVLEVTESLLMDVPDAQDVLMRLRELEIELDLDDFGTGYSSLSYLQRFPFTGLKIDRSFMTNLDLHPDGRGSTGENIVRSVVALAHSLHLSVTAEGVETQAQAEFLRGIGCEVLQGYLLGRPVAPEAFPLELLSVNTPVR</sequence>
<dbReference type="CDD" id="cd00130">
    <property type="entry name" value="PAS"/>
    <property type="match status" value="1"/>
</dbReference>
<keyword evidence="5" id="KW-1185">Reference proteome</keyword>
<dbReference type="Gene3D" id="3.30.450.20">
    <property type="entry name" value="PAS domain"/>
    <property type="match status" value="3"/>
</dbReference>
<organism evidence="4 5">
    <name type="scientific">Deinococcus aquiradiocola</name>
    <dbReference type="NCBI Taxonomy" id="393059"/>
    <lineage>
        <taxon>Bacteria</taxon>
        <taxon>Thermotogati</taxon>
        <taxon>Deinococcota</taxon>
        <taxon>Deinococci</taxon>
        <taxon>Deinococcales</taxon>
        <taxon>Deinococcaceae</taxon>
        <taxon>Deinococcus</taxon>
    </lineage>
</organism>
<dbReference type="InterPro" id="IPR043128">
    <property type="entry name" value="Rev_trsase/Diguanyl_cyclase"/>
</dbReference>
<dbReference type="Proteomes" id="UP000635726">
    <property type="component" value="Unassembled WGS sequence"/>
</dbReference>
<feature type="domain" description="PAS" evidence="1">
    <location>
        <begin position="234"/>
        <end position="310"/>
    </location>
</feature>
<dbReference type="InterPro" id="IPR029787">
    <property type="entry name" value="Nucleotide_cyclase"/>
</dbReference>
<dbReference type="RefSeq" id="WP_188963288.1">
    <property type="nucleotide sequence ID" value="NZ_BMOE01000006.1"/>
</dbReference>
<accession>A0A917UQR1</accession>
<dbReference type="Gene3D" id="3.30.450.40">
    <property type="match status" value="1"/>
</dbReference>
<dbReference type="InterPro" id="IPR013656">
    <property type="entry name" value="PAS_4"/>
</dbReference>
<reference evidence="4" key="1">
    <citation type="journal article" date="2014" name="Int. J. Syst. Evol. Microbiol.">
        <title>Complete genome sequence of Corynebacterium casei LMG S-19264T (=DSM 44701T), isolated from a smear-ripened cheese.</title>
        <authorList>
            <consortium name="US DOE Joint Genome Institute (JGI-PGF)"/>
            <person name="Walter F."/>
            <person name="Albersmeier A."/>
            <person name="Kalinowski J."/>
            <person name="Ruckert C."/>
        </authorList>
    </citation>
    <scope>NUCLEOTIDE SEQUENCE</scope>
    <source>
        <strain evidence="4">JCM 14371</strain>
    </source>
</reference>
<dbReference type="Pfam" id="PF13426">
    <property type="entry name" value="PAS_9"/>
    <property type="match status" value="1"/>
</dbReference>
<dbReference type="InterPro" id="IPR000160">
    <property type="entry name" value="GGDEF_dom"/>
</dbReference>
<dbReference type="AlphaFoldDB" id="A0A917UQR1"/>
<feature type="domain" description="PAS" evidence="1">
    <location>
        <begin position="8"/>
        <end position="39"/>
    </location>
</feature>
<dbReference type="Pfam" id="PF00990">
    <property type="entry name" value="GGDEF"/>
    <property type="match status" value="1"/>
</dbReference>
<comment type="caution">
    <text evidence="4">The sequence shown here is derived from an EMBL/GenBank/DDBJ whole genome shotgun (WGS) entry which is preliminary data.</text>
</comment>
<dbReference type="EMBL" id="BMOE01000006">
    <property type="protein sequence ID" value="GGJ77254.1"/>
    <property type="molecule type" value="Genomic_DNA"/>
</dbReference>
<dbReference type="Pfam" id="PF13188">
    <property type="entry name" value="PAS_8"/>
    <property type="match status" value="1"/>
</dbReference>
<dbReference type="Pfam" id="PF08448">
    <property type="entry name" value="PAS_4"/>
    <property type="match status" value="1"/>
</dbReference>
<dbReference type="NCBIfam" id="TIGR00254">
    <property type="entry name" value="GGDEF"/>
    <property type="match status" value="1"/>
</dbReference>
<dbReference type="InterPro" id="IPR035965">
    <property type="entry name" value="PAS-like_dom_sf"/>
</dbReference>
<dbReference type="PROSITE" id="PS50883">
    <property type="entry name" value="EAL"/>
    <property type="match status" value="1"/>
</dbReference>
<dbReference type="SMART" id="SM00267">
    <property type="entry name" value="GGDEF"/>
    <property type="match status" value="1"/>
</dbReference>
<dbReference type="SMART" id="SM00065">
    <property type="entry name" value="GAF"/>
    <property type="match status" value="1"/>
</dbReference>
<feature type="domain" description="GGDEF" evidence="3">
    <location>
        <begin position="562"/>
        <end position="696"/>
    </location>
</feature>
<dbReference type="Gene3D" id="3.20.20.450">
    <property type="entry name" value="EAL domain"/>
    <property type="match status" value="1"/>
</dbReference>
<gene>
    <name evidence="4" type="ORF">GCM10008939_21670</name>
</gene>
<evidence type="ECO:0000313" key="4">
    <source>
        <dbReference type="EMBL" id="GGJ77254.1"/>
    </source>
</evidence>
<protein>
    <submittedName>
        <fullName evidence="4">Bifunctional diguanylate cyclase/phosphodiesterase</fullName>
    </submittedName>
</protein>
<feature type="domain" description="EAL" evidence="2">
    <location>
        <begin position="703"/>
        <end position="959"/>
    </location>
</feature>
<dbReference type="InterPro" id="IPR000014">
    <property type="entry name" value="PAS"/>
</dbReference>
<dbReference type="InterPro" id="IPR001633">
    <property type="entry name" value="EAL_dom"/>
</dbReference>
<dbReference type="InterPro" id="IPR052155">
    <property type="entry name" value="Biofilm_reg_signaling"/>
</dbReference>
<dbReference type="PROSITE" id="PS50887">
    <property type="entry name" value="GGDEF"/>
    <property type="match status" value="1"/>
</dbReference>
<reference evidence="4" key="2">
    <citation type="submission" date="2020-09" db="EMBL/GenBank/DDBJ databases">
        <authorList>
            <person name="Sun Q."/>
            <person name="Ohkuma M."/>
        </authorList>
    </citation>
    <scope>NUCLEOTIDE SEQUENCE</scope>
    <source>
        <strain evidence="4">JCM 14371</strain>
    </source>
</reference>
<dbReference type="SUPFAM" id="SSF55785">
    <property type="entry name" value="PYP-like sensor domain (PAS domain)"/>
    <property type="match status" value="3"/>
</dbReference>
<proteinExistence type="predicted"/>
<dbReference type="CDD" id="cd01948">
    <property type="entry name" value="EAL"/>
    <property type="match status" value="1"/>
</dbReference>
<dbReference type="InterPro" id="IPR003018">
    <property type="entry name" value="GAF"/>
</dbReference>
<dbReference type="InterPro" id="IPR029016">
    <property type="entry name" value="GAF-like_dom_sf"/>
</dbReference>
<evidence type="ECO:0000259" key="1">
    <source>
        <dbReference type="PROSITE" id="PS50112"/>
    </source>
</evidence>